<reference evidence="1 2" key="1">
    <citation type="journal article" date="2014" name="Agronomy (Basel)">
        <title>A Draft Genome Sequence for Ensete ventricosum, the Drought-Tolerant Tree Against Hunger.</title>
        <authorList>
            <person name="Harrison J."/>
            <person name="Moore K.A."/>
            <person name="Paszkiewicz K."/>
            <person name="Jones T."/>
            <person name="Grant M."/>
            <person name="Ambacheew D."/>
            <person name="Muzemil S."/>
            <person name="Studholme D.J."/>
        </authorList>
    </citation>
    <scope>NUCLEOTIDE SEQUENCE [LARGE SCALE GENOMIC DNA]</scope>
</reference>
<dbReference type="InterPro" id="IPR052423">
    <property type="entry name" value="EMIR"/>
</dbReference>
<organism evidence="1 2">
    <name type="scientific">Ensete ventricosum</name>
    <name type="common">Abyssinian banana</name>
    <name type="synonym">Musa ensete</name>
    <dbReference type="NCBI Taxonomy" id="4639"/>
    <lineage>
        <taxon>Eukaryota</taxon>
        <taxon>Viridiplantae</taxon>
        <taxon>Streptophyta</taxon>
        <taxon>Embryophyta</taxon>
        <taxon>Tracheophyta</taxon>
        <taxon>Spermatophyta</taxon>
        <taxon>Magnoliopsida</taxon>
        <taxon>Liliopsida</taxon>
        <taxon>Zingiberales</taxon>
        <taxon>Musaceae</taxon>
        <taxon>Ensete</taxon>
    </lineage>
</organism>
<name>A0A427ASQ4_ENSVE</name>
<protein>
    <submittedName>
        <fullName evidence="1">Uncharacterized protein</fullName>
    </submittedName>
</protein>
<evidence type="ECO:0000313" key="1">
    <source>
        <dbReference type="EMBL" id="RRT79278.1"/>
    </source>
</evidence>
<evidence type="ECO:0000313" key="2">
    <source>
        <dbReference type="Proteomes" id="UP000287651"/>
    </source>
</evidence>
<dbReference type="EMBL" id="AMZH03001444">
    <property type="protein sequence ID" value="RRT79278.1"/>
    <property type="molecule type" value="Genomic_DNA"/>
</dbReference>
<dbReference type="AlphaFoldDB" id="A0A427ASQ4"/>
<comment type="caution">
    <text evidence="1">The sequence shown here is derived from an EMBL/GenBank/DDBJ whole genome shotgun (WGS) entry which is preliminary data.</text>
</comment>
<dbReference type="PANTHER" id="PTHR44094:SF8">
    <property type="entry name" value="DNAJ HEAT SHOCK N-TERMINAL DOMAIN-CONTAINING PROTEIN-RELATED"/>
    <property type="match status" value="1"/>
</dbReference>
<accession>A0A427ASQ4</accession>
<dbReference type="InterPro" id="IPR026894">
    <property type="entry name" value="DnaJ_X"/>
</dbReference>
<sequence length="143" mass="16156">MISFNFQVQELQKEREQKLIQVLKDRLQLYVSGQKEQFAAWASSEARRLSQAGKVLSFFSTPICAVALIQLQEGMKKLEGSEEEDLMKNFEEKKDAMLGSLWKINVLDIESTLSHVCQAQGAKGLYRRENSLRLEDGSGGAMP</sequence>
<dbReference type="Proteomes" id="UP000287651">
    <property type="component" value="Unassembled WGS sequence"/>
</dbReference>
<dbReference type="PANTHER" id="PTHR44094">
    <property type="entry name" value="DNAJ HEAT SHOCK N-TERMINAL DOMAIN-CONTAINING PROTEIN"/>
    <property type="match status" value="1"/>
</dbReference>
<gene>
    <name evidence="1" type="ORF">B296_00025603</name>
</gene>
<proteinExistence type="predicted"/>
<dbReference type="Pfam" id="PF14308">
    <property type="entry name" value="DnaJ-X"/>
    <property type="match status" value="1"/>
</dbReference>